<comment type="cofactor">
    <cofactor evidence="3">
        <name>Mg(2+)</name>
        <dbReference type="ChEBI" id="CHEBI:18420"/>
    </cofactor>
</comment>
<evidence type="ECO:0000256" key="11">
    <source>
        <dbReference type="ARBA" id="ARBA00022741"/>
    </source>
</evidence>
<dbReference type="PROSITE" id="PS50821">
    <property type="entry name" value="PAZ"/>
    <property type="match status" value="1"/>
</dbReference>
<evidence type="ECO:0000259" key="24">
    <source>
        <dbReference type="PROSITE" id="PS50821"/>
    </source>
</evidence>
<comment type="subcellular location">
    <subcellularLocation>
        <location evidence="4">Cytoplasm</location>
    </subcellularLocation>
</comment>
<gene>
    <name evidence="25" type="primary">Dcr-1</name>
    <name evidence="25" type="ORF">FJT64_003144</name>
</gene>
<feature type="compositionally biased region" description="Polar residues" evidence="21">
    <location>
        <begin position="417"/>
        <end position="426"/>
    </location>
</feature>
<evidence type="ECO:0000256" key="5">
    <source>
        <dbReference type="ARBA" id="ARBA00012177"/>
    </source>
</evidence>
<dbReference type="PROSITE" id="PS00517">
    <property type="entry name" value="RNASE_3_1"/>
    <property type="match status" value="1"/>
</dbReference>
<keyword evidence="13" id="KW-0378">Hydrolase</keyword>
<evidence type="ECO:0000256" key="3">
    <source>
        <dbReference type="ARBA" id="ARBA00001946"/>
    </source>
</evidence>
<feature type="compositionally biased region" description="Low complexity" evidence="21">
    <location>
        <begin position="244"/>
        <end position="255"/>
    </location>
</feature>
<name>A0A6A4W292_AMPAM</name>
<dbReference type="PANTHER" id="PTHR14950:SF37">
    <property type="entry name" value="ENDORIBONUCLEASE DICER"/>
    <property type="match status" value="1"/>
</dbReference>
<dbReference type="PROSITE" id="PS50142">
    <property type="entry name" value="RNASE_3_2"/>
    <property type="match status" value="2"/>
</dbReference>
<dbReference type="Proteomes" id="UP000440578">
    <property type="component" value="Unassembled WGS sequence"/>
</dbReference>
<evidence type="ECO:0000256" key="20">
    <source>
        <dbReference type="PROSITE-ProRule" id="PRU00266"/>
    </source>
</evidence>
<dbReference type="GO" id="GO:0005524">
    <property type="term" value="F:ATP binding"/>
    <property type="evidence" value="ECO:0007669"/>
    <property type="project" value="UniProtKB-KW"/>
</dbReference>
<dbReference type="PROSITE" id="PS50137">
    <property type="entry name" value="DS_RBD"/>
    <property type="match status" value="1"/>
</dbReference>
<dbReference type="GO" id="GO:0070578">
    <property type="term" value="C:RISC-loading complex"/>
    <property type="evidence" value="ECO:0007669"/>
    <property type="project" value="TreeGrafter"/>
</dbReference>
<evidence type="ECO:0000256" key="13">
    <source>
        <dbReference type="ARBA" id="ARBA00022801"/>
    </source>
</evidence>
<evidence type="ECO:0000256" key="18">
    <source>
        <dbReference type="ARBA" id="ARBA00023158"/>
    </source>
</evidence>
<keyword evidence="14" id="KW-0347">Helicase</keyword>
<dbReference type="EMBL" id="VIIS01001170">
    <property type="protein sequence ID" value="KAF0301376.1"/>
    <property type="molecule type" value="Genomic_DNA"/>
</dbReference>
<evidence type="ECO:0000313" key="26">
    <source>
        <dbReference type="Proteomes" id="UP000440578"/>
    </source>
</evidence>
<feature type="domain" description="RNase III" evidence="23">
    <location>
        <begin position="475"/>
        <end position="661"/>
    </location>
</feature>
<evidence type="ECO:0000256" key="19">
    <source>
        <dbReference type="ARBA" id="ARBA00023211"/>
    </source>
</evidence>
<sequence>MQVFPKSRRLACLTAVRPSSAPSASAGGEGRLAVDWPFLEAVAPRYADKLQPLSNEQRKGFQFDRQTFLDAVIMPWYRNQDQPQFFYVAEICHHLNPGSEFPDDHFRTFTEYYESKYGIRIQNQTQPLLDVDHTSARLNLLTPRSVREPQGRGTAGLPARRPKRAKRESLQQKQILVPELCMVHPFPASLWRKVLDFGWSLAEVLERRDRSLVSADQSGTTGGGEGEEPDSLQRRRPSGGGDGSEPSSAAKPAAADGRRPRGQQFDIGTWSNDLLQSEPSGPGIDDPELEELGPDLTLPMAITLLTDPAEDNELATVTWGGAGSGNAPVRYGSPTYLGGGGPDPAEEDEEDVFDFEEDSTTLEEVRERTKKKVAEARQRIQQNCLLPVGAYLQCLCLRRHWPRPVSAGPPPAAGCAQSPSSGATTRPDSETRSGAPEPEGGAAGHVIVATPADGGPAAFDLQPDLERHPGPSPALLLQALTMSNANDGINLERLETVGDSFLKFAITVHLYLTYPTIHEGKLSYLRSKQVSNLNLYQLGRAKALGELMVAAKFEPHDNWLPPGYTVPEGLEEEIVESGVTASHLNLADMTDLAQISGEEEVRRLVRDKCQRMKQLTEDAALDAGAMPSFLPYNLLTQHSIPDKSVADCVESLIGAYLVSCGPQGALVFMSWLGIKVLPRLDGVDEAAPRNRLLERQRRRPTEPPLPISSRIIYGQLPAPASPLNTRAPNPQTAAPLLLSGLDQFERLIEYEFRDKFYLLQAFTHASYHQNTLTDCYQRLEFLGDAVLDYLITRHLYEDRRNHSPGALTDLRSALVNNAIFATLAVRYDFHKYFRHYSPGLNQVINKFLLAYGEGGSIAEEYLYNIQEDECETAEDIEVPKALGDVFESVAGAIYLDSGMSLDTVWRVYYRMMRSEIETFSEHVPKSPIRELLELEPETAKFRKPEREINGKVRVTVEVIGKGCFKGLGRNYRIAKCTAAKRALRALKRIKSNRAP</sequence>
<dbReference type="GO" id="GO:0004525">
    <property type="term" value="F:ribonuclease III activity"/>
    <property type="evidence" value="ECO:0007669"/>
    <property type="project" value="UniProtKB-EC"/>
</dbReference>
<keyword evidence="7" id="KW-0597">Phosphoprotein</keyword>
<dbReference type="GO" id="GO:0005737">
    <property type="term" value="C:cytoplasm"/>
    <property type="evidence" value="ECO:0007669"/>
    <property type="project" value="UniProtKB-SubCell"/>
</dbReference>
<dbReference type="FunFam" id="2.170.260.10:FF:000002">
    <property type="entry name" value="Putative Endoribonuclease Dicer"/>
    <property type="match status" value="1"/>
</dbReference>
<dbReference type="SUPFAM" id="SSF69065">
    <property type="entry name" value="RNase III domain-like"/>
    <property type="match status" value="2"/>
</dbReference>
<comment type="catalytic activity">
    <reaction evidence="1">
        <text>Endonucleolytic cleavage to 5'-phosphomonoester.</text>
        <dbReference type="EC" id="3.1.26.3"/>
    </reaction>
</comment>
<accession>A0A6A4W292</accession>
<feature type="region of interest" description="Disordered" evidence="21">
    <location>
        <begin position="211"/>
        <end position="292"/>
    </location>
</feature>
<dbReference type="Pfam" id="PF20932">
    <property type="entry name" value="Dicer_dsRBD"/>
    <property type="match status" value="1"/>
</dbReference>
<evidence type="ECO:0000256" key="4">
    <source>
        <dbReference type="ARBA" id="ARBA00004496"/>
    </source>
</evidence>
<evidence type="ECO:0000256" key="12">
    <source>
        <dbReference type="ARBA" id="ARBA00022759"/>
    </source>
</evidence>
<dbReference type="GO" id="GO:0006309">
    <property type="term" value="P:apoptotic DNA fragmentation"/>
    <property type="evidence" value="ECO:0007669"/>
    <property type="project" value="TreeGrafter"/>
</dbReference>
<dbReference type="Gene3D" id="2.170.260.10">
    <property type="entry name" value="paz domain"/>
    <property type="match status" value="1"/>
</dbReference>
<proteinExistence type="predicted"/>
<keyword evidence="18" id="KW-0943">RNA-mediated gene silencing</keyword>
<evidence type="ECO:0000256" key="15">
    <source>
        <dbReference type="ARBA" id="ARBA00022840"/>
    </source>
</evidence>
<dbReference type="FunFam" id="1.10.1520.10:FF:000005">
    <property type="entry name" value="Putative endoribonuclease dicer"/>
    <property type="match status" value="1"/>
</dbReference>
<dbReference type="GO" id="GO:0003723">
    <property type="term" value="F:RNA binding"/>
    <property type="evidence" value="ECO:0007669"/>
    <property type="project" value="UniProtKB-UniRule"/>
</dbReference>
<keyword evidence="6" id="KW-0963">Cytoplasm</keyword>
<dbReference type="Pfam" id="PF00636">
    <property type="entry name" value="Ribonuclease_3"/>
    <property type="match status" value="2"/>
</dbReference>
<keyword evidence="12" id="KW-0255">Endonuclease</keyword>
<feature type="domain" description="PAZ" evidence="24">
    <location>
        <begin position="52"/>
        <end position="185"/>
    </location>
</feature>
<keyword evidence="19" id="KW-0464">Manganese</keyword>
<keyword evidence="10" id="KW-0677">Repeat</keyword>
<evidence type="ECO:0000256" key="6">
    <source>
        <dbReference type="ARBA" id="ARBA00022490"/>
    </source>
</evidence>
<evidence type="ECO:0000256" key="14">
    <source>
        <dbReference type="ARBA" id="ARBA00022806"/>
    </source>
</evidence>
<dbReference type="AlphaFoldDB" id="A0A6A4W292"/>
<feature type="domain" description="RNase III" evidence="23">
    <location>
        <begin position="741"/>
        <end position="898"/>
    </location>
</feature>
<dbReference type="SMART" id="SM00949">
    <property type="entry name" value="PAZ"/>
    <property type="match status" value="1"/>
</dbReference>
<evidence type="ECO:0000256" key="2">
    <source>
        <dbReference type="ARBA" id="ARBA00001936"/>
    </source>
</evidence>
<keyword evidence="17 20" id="KW-0694">RNA-binding</keyword>
<evidence type="ECO:0000256" key="7">
    <source>
        <dbReference type="ARBA" id="ARBA00022553"/>
    </source>
</evidence>
<evidence type="ECO:0000259" key="23">
    <source>
        <dbReference type="PROSITE" id="PS50142"/>
    </source>
</evidence>
<reference evidence="25 26" key="1">
    <citation type="submission" date="2019-07" db="EMBL/GenBank/DDBJ databases">
        <title>Draft genome assembly of a fouling barnacle, Amphibalanus amphitrite (Darwin, 1854): The first reference genome for Thecostraca.</title>
        <authorList>
            <person name="Kim W."/>
        </authorList>
    </citation>
    <scope>NUCLEOTIDE SEQUENCE [LARGE SCALE GENOMIC DNA]</scope>
    <source>
        <strain evidence="25">SNU_AA5</strain>
        <tissue evidence="25">Soma without cirri and trophi</tissue>
    </source>
</reference>
<evidence type="ECO:0000256" key="8">
    <source>
        <dbReference type="ARBA" id="ARBA00022722"/>
    </source>
</evidence>
<dbReference type="OrthoDB" id="2392202at2759"/>
<keyword evidence="9" id="KW-0479">Metal-binding</keyword>
<dbReference type="Gene3D" id="1.10.1520.10">
    <property type="entry name" value="Ribonuclease III domain"/>
    <property type="match status" value="2"/>
</dbReference>
<feature type="compositionally biased region" description="Polar residues" evidence="21">
    <location>
        <begin position="269"/>
        <end position="279"/>
    </location>
</feature>
<dbReference type="InterPro" id="IPR044441">
    <property type="entry name" value="DICER_DSRM"/>
</dbReference>
<evidence type="ECO:0000256" key="21">
    <source>
        <dbReference type="SAM" id="MobiDB-lite"/>
    </source>
</evidence>
<dbReference type="GO" id="GO:0016441">
    <property type="term" value="P:post-transcriptional gene silencing"/>
    <property type="evidence" value="ECO:0007669"/>
    <property type="project" value="UniProtKB-ARBA"/>
</dbReference>
<dbReference type="GO" id="GO:0031054">
    <property type="term" value="P:pre-miRNA processing"/>
    <property type="evidence" value="ECO:0007669"/>
    <property type="project" value="InterPro"/>
</dbReference>
<keyword evidence="8" id="KW-0540">Nuclease</keyword>
<dbReference type="CDD" id="cd10843">
    <property type="entry name" value="DSRM_DICER"/>
    <property type="match status" value="1"/>
</dbReference>
<dbReference type="FunFam" id="3.30.160.20:FF:000015">
    <property type="entry name" value="endoribonuclease Dicer"/>
    <property type="match status" value="1"/>
</dbReference>
<comment type="caution">
    <text evidence="25">The sequence shown here is derived from an EMBL/GenBank/DDBJ whole genome shotgun (WGS) entry which is preliminary data.</text>
</comment>
<evidence type="ECO:0000256" key="9">
    <source>
        <dbReference type="ARBA" id="ARBA00022723"/>
    </source>
</evidence>
<feature type="region of interest" description="Disordered" evidence="21">
    <location>
        <begin position="143"/>
        <end position="170"/>
    </location>
</feature>
<dbReference type="InterPro" id="IPR000999">
    <property type="entry name" value="RNase_III_dom"/>
</dbReference>
<evidence type="ECO:0000256" key="16">
    <source>
        <dbReference type="ARBA" id="ARBA00022842"/>
    </source>
</evidence>
<dbReference type="GO" id="GO:0004530">
    <property type="term" value="F:deoxyribonuclease I activity"/>
    <property type="evidence" value="ECO:0007669"/>
    <property type="project" value="TreeGrafter"/>
</dbReference>
<dbReference type="CDD" id="cd00593">
    <property type="entry name" value="RIBOc"/>
    <property type="match status" value="2"/>
</dbReference>
<dbReference type="PANTHER" id="PTHR14950">
    <property type="entry name" value="DICER-RELATED"/>
    <property type="match status" value="1"/>
</dbReference>
<keyword evidence="16" id="KW-0460">Magnesium</keyword>
<dbReference type="InterPro" id="IPR014720">
    <property type="entry name" value="dsRBD_dom"/>
</dbReference>
<evidence type="ECO:0000259" key="22">
    <source>
        <dbReference type="PROSITE" id="PS50137"/>
    </source>
</evidence>
<comment type="cofactor">
    <cofactor evidence="2">
        <name>Mn(2+)</name>
        <dbReference type="ChEBI" id="CHEBI:29035"/>
    </cofactor>
</comment>
<dbReference type="SMART" id="SM00535">
    <property type="entry name" value="RIBOc"/>
    <property type="match status" value="2"/>
</dbReference>
<dbReference type="InterPro" id="IPR036085">
    <property type="entry name" value="PAZ_dom_sf"/>
</dbReference>
<dbReference type="Pfam" id="PF02170">
    <property type="entry name" value="PAZ"/>
    <property type="match status" value="1"/>
</dbReference>
<dbReference type="GO" id="GO:0005634">
    <property type="term" value="C:nucleus"/>
    <property type="evidence" value="ECO:0007669"/>
    <property type="project" value="TreeGrafter"/>
</dbReference>
<feature type="domain" description="DRBM" evidence="22">
    <location>
        <begin position="965"/>
        <end position="988"/>
    </location>
</feature>
<keyword evidence="26" id="KW-1185">Reference proteome</keyword>
<feature type="region of interest" description="Disordered" evidence="21">
    <location>
        <begin position="407"/>
        <end position="449"/>
    </location>
</feature>
<dbReference type="EC" id="3.1.26.3" evidence="5"/>
<dbReference type="GO" id="GO:0030422">
    <property type="term" value="P:siRNA processing"/>
    <property type="evidence" value="ECO:0007669"/>
    <property type="project" value="InterPro"/>
</dbReference>
<organism evidence="25 26">
    <name type="scientific">Amphibalanus amphitrite</name>
    <name type="common">Striped barnacle</name>
    <name type="synonym">Balanus amphitrite</name>
    <dbReference type="NCBI Taxonomy" id="1232801"/>
    <lineage>
        <taxon>Eukaryota</taxon>
        <taxon>Metazoa</taxon>
        <taxon>Ecdysozoa</taxon>
        <taxon>Arthropoda</taxon>
        <taxon>Crustacea</taxon>
        <taxon>Multicrustacea</taxon>
        <taxon>Cirripedia</taxon>
        <taxon>Thoracica</taxon>
        <taxon>Thoracicalcarea</taxon>
        <taxon>Balanomorpha</taxon>
        <taxon>Balanoidea</taxon>
        <taxon>Balanidae</taxon>
        <taxon>Amphibalaninae</taxon>
        <taxon>Amphibalanus</taxon>
    </lineage>
</organism>
<dbReference type="Gene3D" id="3.30.160.20">
    <property type="match status" value="1"/>
</dbReference>
<dbReference type="SUPFAM" id="SSF54768">
    <property type="entry name" value="dsRNA-binding domain-like"/>
    <property type="match status" value="1"/>
</dbReference>
<evidence type="ECO:0000256" key="17">
    <source>
        <dbReference type="ARBA" id="ARBA00022884"/>
    </source>
</evidence>
<evidence type="ECO:0000256" key="1">
    <source>
        <dbReference type="ARBA" id="ARBA00000109"/>
    </source>
</evidence>
<feature type="region of interest" description="Disordered" evidence="21">
    <location>
        <begin position="319"/>
        <end position="349"/>
    </location>
</feature>
<dbReference type="GO" id="GO:0004386">
    <property type="term" value="F:helicase activity"/>
    <property type="evidence" value="ECO:0007669"/>
    <property type="project" value="UniProtKB-KW"/>
</dbReference>
<keyword evidence="11" id="KW-0547">Nucleotide-binding</keyword>
<dbReference type="GO" id="GO:0046872">
    <property type="term" value="F:metal ion binding"/>
    <property type="evidence" value="ECO:0007669"/>
    <property type="project" value="UniProtKB-KW"/>
</dbReference>
<dbReference type="InterPro" id="IPR003100">
    <property type="entry name" value="PAZ_dom"/>
</dbReference>
<keyword evidence="15" id="KW-0067">ATP-binding</keyword>
<evidence type="ECO:0000313" key="25">
    <source>
        <dbReference type="EMBL" id="KAF0301376.1"/>
    </source>
</evidence>
<dbReference type="SUPFAM" id="SSF101690">
    <property type="entry name" value="PAZ domain"/>
    <property type="match status" value="1"/>
</dbReference>
<evidence type="ECO:0000256" key="10">
    <source>
        <dbReference type="ARBA" id="ARBA00022737"/>
    </source>
</evidence>
<dbReference type="InterPro" id="IPR036389">
    <property type="entry name" value="RNase_III_sf"/>
</dbReference>
<protein>
    <recommendedName>
        <fullName evidence="5">ribonuclease III</fullName>
        <ecNumber evidence="5">3.1.26.3</ecNumber>
    </recommendedName>
</protein>